<dbReference type="Proteomes" id="UP000197904">
    <property type="component" value="Unassembled WGS sequence"/>
</dbReference>
<reference evidence="2 3" key="1">
    <citation type="submission" date="2017-06" db="EMBL/GenBank/DDBJ databases">
        <authorList>
            <person name="Kim H.J."/>
            <person name="Triplett B.A."/>
        </authorList>
    </citation>
    <scope>NUCLEOTIDE SEQUENCE [LARGE SCALE GENOMIC DNA]</scope>
    <source>
        <strain evidence="2 3">S18795</strain>
    </source>
</reference>
<dbReference type="EMBL" id="NIXP01000075">
    <property type="protein sequence ID" value="OWR33618.1"/>
    <property type="molecule type" value="Genomic_DNA"/>
</dbReference>
<sequence length="216" mass="24185">MTAEQHARSLFDVLPAEVRHLVILGGGSLRAFYDGTEIKDIDCFFVSLASYTYVAAYLSGRSDWTSEAAPNGIRNFRSPEGHLVSLIGFEFGTPHEHCARFDLRCCAHVAIYEPSTDEVVVVSLEGAVADASEKLLFVLNNNGTERTIRRITHYVEDYGYTLHPDQPEQDELFEDDDFPGHAPQGVHTPPKAPEPEYILRARRRVRAIPVTNHGYP</sequence>
<organism evidence="2 3">
    <name type="scientific">Stenotrophomonas pavanii</name>
    <dbReference type="NCBI Taxonomy" id="487698"/>
    <lineage>
        <taxon>Bacteria</taxon>
        <taxon>Pseudomonadati</taxon>
        <taxon>Pseudomonadota</taxon>
        <taxon>Gammaproteobacteria</taxon>
        <taxon>Lysobacterales</taxon>
        <taxon>Lysobacteraceae</taxon>
        <taxon>Stenotrophomonas</taxon>
    </lineage>
</organism>
<feature type="region of interest" description="Disordered" evidence="1">
    <location>
        <begin position="165"/>
        <end position="194"/>
    </location>
</feature>
<dbReference type="RefSeq" id="WP_088476070.1">
    <property type="nucleotide sequence ID" value="NZ_NIXP01000075.1"/>
</dbReference>
<accession>A0A246KYH7</accession>
<evidence type="ECO:0000313" key="2">
    <source>
        <dbReference type="EMBL" id="OWR33618.1"/>
    </source>
</evidence>
<dbReference type="Pfam" id="PF26128">
    <property type="entry name" value="Gad2"/>
    <property type="match status" value="1"/>
</dbReference>
<comment type="caution">
    <text evidence="2">The sequence shown here is derived from an EMBL/GenBank/DDBJ whole genome shotgun (WGS) entry which is preliminary data.</text>
</comment>
<protein>
    <submittedName>
        <fullName evidence="2">Uncharacterized protein</fullName>
    </submittedName>
</protein>
<name>A0A246KYH7_9GAMM</name>
<proteinExistence type="predicted"/>
<feature type="compositionally biased region" description="Acidic residues" evidence="1">
    <location>
        <begin position="167"/>
        <end position="177"/>
    </location>
</feature>
<gene>
    <name evidence="2" type="ORF">CEE55_10750</name>
</gene>
<evidence type="ECO:0000256" key="1">
    <source>
        <dbReference type="SAM" id="MobiDB-lite"/>
    </source>
</evidence>
<evidence type="ECO:0000313" key="3">
    <source>
        <dbReference type="Proteomes" id="UP000197904"/>
    </source>
</evidence>
<dbReference type="AlphaFoldDB" id="A0A246KYH7"/>